<sequence length="260" mass="29040">MYPLFKQPYNGINHYLIQPISYFLVIFLLFTQIVNCSNEHTPLQDSPKTTITTSPTHSPPWQKTELSNPQQRVLSPSKTDTQDNMLESACIIVDISAQKLSLYRSCKLLENKLVESSFIVSYPVSTSKYGIGNQARSNKTPLGLHRIEQKIGANVPSGMIFKARQSTGKIAEINQAGAGDLVTTRIMWLTGLEPNKNQGAGIDSYQRYIYIHGTVEENKIGQPASHGCIRMNNLDVIELFDQVKEGTLVDIREKIAVVTQ</sequence>
<keyword evidence="14" id="KW-1185">Reference proteome</keyword>
<feature type="active site" description="Nucleophile" evidence="9">
    <location>
        <position position="228"/>
    </location>
</feature>
<evidence type="ECO:0000256" key="8">
    <source>
        <dbReference type="ARBA" id="ARBA00023316"/>
    </source>
</evidence>
<keyword evidence="4" id="KW-0808">Transferase</keyword>
<gene>
    <name evidence="13" type="ORF">THII_1480</name>
</gene>
<feature type="transmembrane region" description="Helical" evidence="11">
    <location>
        <begin position="12"/>
        <end position="34"/>
    </location>
</feature>
<evidence type="ECO:0000256" key="9">
    <source>
        <dbReference type="PROSITE-ProRule" id="PRU01373"/>
    </source>
</evidence>
<keyword evidence="3" id="KW-0328">Glycosyltransferase</keyword>
<keyword evidence="6 9" id="KW-0133">Cell shape</keyword>
<dbReference type="GO" id="GO:0005576">
    <property type="term" value="C:extracellular region"/>
    <property type="evidence" value="ECO:0007669"/>
    <property type="project" value="TreeGrafter"/>
</dbReference>
<evidence type="ECO:0000256" key="3">
    <source>
        <dbReference type="ARBA" id="ARBA00022676"/>
    </source>
</evidence>
<comment type="similarity">
    <text evidence="2">Belongs to the YkuD family.</text>
</comment>
<evidence type="ECO:0000259" key="12">
    <source>
        <dbReference type="PROSITE" id="PS52029"/>
    </source>
</evidence>
<evidence type="ECO:0000256" key="6">
    <source>
        <dbReference type="ARBA" id="ARBA00022960"/>
    </source>
</evidence>
<comment type="pathway">
    <text evidence="1 9">Cell wall biogenesis; peptidoglycan biosynthesis.</text>
</comment>
<feature type="active site" description="Proton donor/acceptor" evidence="9">
    <location>
        <position position="212"/>
    </location>
</feature>
<keyword evidence="11" id="KW-1133">Transmembrane helix</keyword>
<dbReference type="PROSITE" id="PS52029">
    <property type="entry name" value="LD_TPASE"/>
    <property type="match status" value="1"/>
</dbReference>
<reference evidence="13 14" key="1">
    <citation type="journal article" date="2014" name="ISME J.">
        <title>Ecophysiology of Thioploca ingrica as revealed by the complete genome sequence supplemented with proteomic evidence.</title>
        <authorList>
            <person name="Kojima H."/>
            <person name="Ogura Y."/>
            <person name="Yamamoto N."/>
            <person name="Togashi T."/>
            <person name="Mori H."/>
            <person name="Watanabe T."/>
            <person name="Nemoto F."/>
            <person name="Kurokawa K."/>
            <person name="Hayashi T."/>
            <person name="Fukui M."/>
        </authorList>
    </citation>
    <scope>NUCLEOTIDE SEQUENCE [LARGE SCALE GENOMIC DNA]</scope>
</reference>
<dbReference type="Gene3D" id="2.40.440.10">
    <property type="entry name" value="L,D-transpeptidase catalytic domain-like"/>
    <property type="match status" value="1"/>
</dbReference>
<evidence type="ECO:0000256" key="10">
    <source>
        <dbReference type="SAM" id="MobiDB-lite"/>
    </source>
</evidence>
<keyword evidence="5" id="KW-0378">Hydrolase</keyword>
<evidence type="ECO:0000256" key="5">
    <source>
        <dbReference type="ARBA" id="ARBA00022801"/>
    </source>
</evidence>
<dbReference type="PANTHER" id="PTHR30582:SF24">
    <property type="entry name" value="L,D-TRANSPEPTIDASE ERFK_SRFK-RELATED"/>
    <property type="match status" value="1"/>
</dbReference>
<evidence type="ECO:0000256" key="4">
    <source>
        <dbReference type="ARBA" id="ARBA00022679"/>
    </source>
</evidence>
<keyword evidence="11" id="KW-0812">Transmembrane</keyword>
<evidence type="ECO:0000313" key="14">
    <source>
        <dbReference type="Proteomes" id="UP000031623"/>
    </source>
</evidence>
<feature type="compositionally biased region" description="Polar residues" evidence="10">
    <location>
        <begin position="64"/>
        <end position="79"/>
    </location>
</feature>
<feature type="domain" description="L,D-TPase catalytic" evidence="12">
    <location>
        <begin position="89"/>
        <end position="252"/>
    </location>
</feature>
<dbReference type="InterPro" id="IPR038063">
    <property type="entry name" value="Transpep_catalytic_dom"/>
</dbReference>
<dbReference type="SUPFAM" id="SSF141523">
    <property type="entry name" value="L,D-transpeptidase catalytic domain-like"/>
    <property type="match status" value="1"/>
</dbReference>
<keyword evidence="7 9" id="KW-0573">Peptidoglycan synthesis</keyword>
<dbReference type="GO" id="GO:0016757">
    <property type="term" value="F:glycosyltransferase activity"/>
    <property type="evidence" value="ECO:0007669"/>
    <property type="project" value="UniProtKB-KW"/>
</dbReference>
<accession>A0A090AJQ8</accession>
<organism evidence="13 14">
    <name type="scientific">Thioploca ingrica</name>
    <dbReference type="NCBI Taxonomy" id="40754"/>
    <lineage>
        <taxon>Bacteria</taxon>
        <taxon>Pseudomonadati</taxon>
        <taxon>Pseudomonadota</taxon>
        <taxon>Gammaproteobacteria</taxon>
        <taxon>Thiotrichales</taxon>
        <taxon>Thiotrichaceae</taxon>
        <taxon>Thioploca</taxon>
    </lineage>
</organism>
<dbReference type="EMBL" id="AP014633">
    <property type="protein sequence ID" value="BAP55777.1"/>
    <property type="molecule type" value="Genomic_DNA"/>
</dbReference>
<dbReference type="GO" id="GO:0071972">
    <property type="term" value="F:peptidoglycan L,D-transpeptidase activity"/>
    <property type="evidence" value="ECO:0007669"/>
    <property type="project" value="TreeGrafter"/>
</dbReference>
<name>A0A090AJQ8_9GAMM</name>
<evidence type="ECO:0000313" key="13">
    <source>
        <dbReference type="EMBL" id="BAP55777.1"/>
    </source>
</evidence>
<dbReference type="GO" id="GO:0008360">
    <property type="term" value="P:regulation of cell shape"/>
    <property type="evidence" value="ECO:0007669"/>
    <property type="project" value="UniProtKB-UniRule"/>
</dbReference>
<evidence type="ECO:0000256" key="2">
    <source>
        <dbReference type="ARBA" id="ARBA00005992"/>
    </source>
</evidence>
<dbReference type="InterPro" id="IPR050979">
    <property type="entry name" value="LD-transpeptidase"/>
</dbReference>
<feature type="region of interest" description="Disordered" evidence="10">
    <location>
        <begin position="41"/>
        <end position="79"/>
    </location>
</feature>
<dbReference type="PANTHER" id="PTHR30582">
    <property type="entry name" value="L,D-TRANSPEPTIDASE"/>
    <property type="match status" value="1"/>
</dbReference>
<dbReference type="KEGG" id="tig:THII_1480"/>
<dbReference type="InterPro" id="IPR005490">
    <property type="entry name" value="LD_TPept_cat_dom"/>
</dbReference>
<dbReference type="Pfam" id="PF03734">
    <property type="entry name" value="YkuD"/>
    <property type="match status" value="1"/>
</dbReference>
<dbReference type="GO" id="GO:0018104">
    <property type="term" value="P:peptidoglycan-protein cross-linking"/>
    <property type="evidence" value="ECO:0007669"/>
    <property type="project" value="TreeGrafter"/>
</dbReference>
<dbReference type="UniPathway" id="UPA00219"/>
<dbReference type="HOGENOM" id="CLU_042399_3_1_6"/>
<dbReference type="Proteomes" id="UP000031623">
    <property type="component" value="Chromosome"/>
</dbReference>
<keyword evidence="11" id="KW-0472">Membrane</keyword>
<dbReference type="AlphaFoldDB" id="A0A090AJQ8"/>
<proteinExistence type="inferred from homology"/>
<evidence type="ECO:0000256" key="11">
    <source>
        <dbReference type="SAM" id="Phobius"/>
    </source>
</evidence>
<evidence type="ECO:0000256" key="7">
    <source>
        <dbReference type="ARBA" id="ARBA00022984"/>
    </source>
</evidence>
<evidence type="ECO:0000256" key="1">
    <source>
        <dbReference type="ARBA" id="ARBA00004752"/>
    </source>
</evidence>
<feature type="compositionally biased region" description="Low complexity" evidence="10">
    <location>
        <begin position="46"/>
        <end position="60"/>
    </location>
</feature>
<dbReference type="GO" id="GO:0071555">
    <property type="term" value="P:cell wall organization"/>
    <property type="evidence" value="ECO:0007669"/>
    <property type="project" value="UniProtKB-UniRule"/>
</dbReference>
<dbReference type="CDD" id="cd16913">
    <property type="entry name" value="YkuD_like"/>
    <property type="match status" value="1"/>
</dbReference>
<keyword evidence="8 9" id="KW-0961">Cell wall biogenesis/degradation</keyword>
<dbReference type="STRING" id="40754.THII_1480"/>
<protein>
    <submittedName>
        <fullName evidence="13">ErfK/YbiS/YcfS/YnhG family protein</fullName>
    </submittedName>
</protein>